<dbReference type="EnsemblMetazoa" id="XM_017135269.2">
    <property type="protein sequence ID" value="XP_016990758.1"/>
    <property type="gene ID" value="LOC108052782"/>
</dbReference>
<dbReference type="GeneID" id="108052782"/>
<dbReference type="OrthoDB" id="7847901at2759"/>
<protein>
    <submittedName>
        <fullName evidence="4">Uncharacterized protein LOC108052782</fullName>
    </submittedName>
</protein>
<organism evidence="4">
    <name type="scientific">Drosophila rhopaloa</name>
    <name type="common">Fruit fly</name>
    <dbReference type="NCBI Taxonomy" id="1041015"/>
    <lineage>
        <taxon>Eukaryota</taxon>
        <taxon>Metazoa</taxon>
        <taxon>Ecdysozoa</taxon>
        <taxon>Arthropoda</taxon>
        <taxon>Hexapoda</taxon>
        <taxon>Insecta</taxon>
        <taxon>Pterygota</taxon>
        <taxon>Neoptera</taxon>
        <taxon>Endopterygota</taxon>
        <taxon>Diptera</taxon>
        <taxon>Brachycera</taxon>
        <taxon>Muscomorpha</taxon>
        <taxon>Ephydroidea</taxon>
        <taxon>Drosophilidae</taxon>
        <taxon>Drosophila</taxon>
        <taxon>Sophophora</taxon>
    </lineage>
</organism>
<feature type="region of interest" description="Disordered" evidence="1">
    <location>
        <begin position="42"/>
        <end position="67"/>
    </location>
</feature>
<keyword evidence="3" id="KW-1185">Reference proteome</keyword>
<dbReference type="AlphaFoldDB" id="A0A6P4FSY4"/>
<sequence>MSFVFDVVQQIVLRKAYDLTCEAAILALRKCGNLRIEDDKSNVRKGTQLPVPPVKPTSQDVVSPLKKPPLPEINRTVKYVGRDIPRKNCGSIDPPQCSCMRVCRDSYFS</sequence>
<reference evidence="4" key="2">
    <citation type="submission" date="2025-04" db="UniProtKB">
        <authorList>
            <consortium name="RefSeq"/>
        </authorList>
    </citation>
    <scope>IDENTIFICATION</scope>
</reference>
<evidence type="ECO:0000313" key="2">
    <source>
        <dbReference type="EnsemblMetazoa" id="XP_016990758.1"/>
    </source>
</evidence>
<evidence type="ECO:0000313" key="3">
    <source>
        <dbReference type="Proteomes" id="UP001652680"/>
    </source>
</evidence>
<reference evidence="3" key="1">
    <citation type="journal article" date="2021" name="Elife">
        <title>Highly contiguous assemblies of 101 drosophilid genomes.</title>
        <authorList>
            <person name="Kim B.Y."/>
            <person name="Wang J.R."/>
            <person name="Miller D.E."/>
            <person name="Barmina O."/>
            <person name="Delaney E."/>
            <person name="Thompson A."/>
            <person name="Comeault A.A."/>
            <person name="Peede D."/>
            <person name="D'Agostino E.R."/>
            <person name="Pelaez J."/>
            <person name="Aguilar J.M."/>
            <person name="Haji D."/>
            <person name="Matsunaga T."/>
            <person name="Armstrong E.E."/>
            <person name="Zych M."/>
            <person name="Ogawa Y."/>
            <person name="Stamenkovic-Radak M."/>
            <person name="Jelic M."/>
            <person name="Veselinovic M.S."/>
            <person name="Tanaskovic M."/>
            <person name="Eric P."/>
            <person name="Gao J.J."/>
            <person name="Katoh T.K."/>
            <person name="Toda M.J."/>
            <person name="Watabe H."/>
            <person name="Watada M."/>
            <person name="Davis J.S."/>
            <person name="Moyle L.C."/>
            <person name="Manoli G."/>
            <person name="Bertolini E."/>
            <person name="Kostal V."/>
            <person name="Hawley R.S."/>
            <person name="Takahashi A."/>
            <person name="Jones C.D."/>
            <person name="Price D.K."/>
            <person name="Whiteman N."/>
            <person name="Kopp A."/>
            <person name="Matute D.R."/>
            <person name="Petrov D.A."/>
        </authorList>
    </citation>
    <scope>NUCLEOTIDE SEQUENCE [LARGE SCALE GENOMIC DNA]</scope>
</reference>
<proteinExistence type="predicted"/>
<gene>
    <name evidence="4" type="primary">LOC108052782</name>
    <name evidence="2" type="synonym">108052782</name>
</gene>
<accession>A0A6P4FSY4</accession>
<name>A0A6P4FSY4_DRORH</name>
<reference evidence="2" key="3">
    <citation type="submission" date="2025-05" db="UniProtKB">
        <authorList>
            <consortium name="EnsemblMetazoa"/>
        </authorList>
    </citation>
    <scope>IDENTIFICATION</scope>
</reference>
<dbReference type="RefSeq" id="XP_016990758.1">
    <property type="nucleotide sequence ID" value="XM_017135269.1"/>
</dbReference>
<evidence type="ECO:0000313" key="4">
    <source>
        <dbReference type="RefSeq" id="XP_016990758.1"/>
    </source>
</evidence>
<dbReference type="Proteomes" id="UP001652680">
    <property type="component" value="Unassembled WGS sequence"/>
</dbReference>
<evidence type="ECO:0000256" key="1">
    <source>
        <dbReference type="SAM" id="MobiDB-lite"/>
    </source>
</evidence>